<dbReference type="Gene3D" id="3.90.740.10">
    <property type="entry name" value="Valyl/Leucyl/Isoleucyl-tRNA synthetase, editing domain"/>
    <property type="match status" value="1"/>
</dbReference>
<feature type="domain" description="Methionyl/Valyl/Leucyl/Isoleucyl-tRNA synthetase anticodon-binding" evidence="13">
    <location>
        <begin position="624"/>
        <end position="739"/>
    </location>
</feature>
<accession>A0AA43B138</accession>
<evidence type="ECO:0000259" key="12">
    <source>
        <dbReference type="Pfam" id="PF00133"/>
    </source>
</evidence>
<proteinExistence type="inferred from homology"/>
<evidence type="ECO:0000256" key="2">
    <source>
        <dbReference type="ARBA" id="ARBA00013165"/>
    </source>
</evidence>
<keyword evidence="3" id="KW-0963">Cytoplasm</keyword>
<protein>
    <recommendedName>
        <fullName evidence="2">isoleucine--tRNA ligase</fullName>
        <ecNumber evidence="2">6.1.1.5</ecNumber>
    </recommendedName>
</protein>
<evidence type="ECO:0000313" key="14">
    <source>
        <dbReference type="EMBL" id="MDH2050404.1"/>
    </source>
</evidence>
<dbReference type="Pfam" id="PF00133">
    <property type="entry name" value="tRNA-synt_1"/>
    <property type="match status" value="1"/>
</dbReference>
<sequence>MYTLNLFKHEFPLATTHADKAETLRRWSSKAVVDGLHRTQGARPLFLLHDGPPYANGGLHLGHAVNKGLKDSVVKFKRLQGYFAPYVPGFDCHGLPVELEVERLGHGKDDPPAFVAACRSYARSQVDLQTAQFRDLGVAADWEQPYLTMAPGFESGAAKVFQGLPGAVRRLRPVHWCPACASSLAEAEVEYKTKVGDSLVVLFPVVGHEDLFLDVWTTTPYTLPANKAVAYNPALSYVAASDGTRSRVRLRQAGDEQLPDVDLAGLTVVSPYTRDAVPVLPADFVSRAGTGLVHMAPAFGTDDFRVCEPYGLAVEQYLDEHGRFVVAGMQGMDLTQARSHVLERVAPFVVSVSTLEHEYPHCWRHKTPVFFRASQEWFLDLADTRQQALRALDDVEFVPAAGRERLTSMLAGRGAWCVSRNRLWGTPLVDPADPDDMRLAARVATEGVEAWQSEGPRRTLDVWFDSGVTHQLVLMQRYGRTADVYLEGSDQHRGWFQSSLLTCAAAGHGAPYKQVVTHGFVVDGTGQKFSKSSKNYQPLDQMLKTLSPDVLRLWTLQQDFTRELKFSGEALALTKERFRKLRNTMRFCLQNLQDFDWQTQPVSHPLDRVQVALLRQLGVDVCLAADRYDFAAAVSHLLRYAEGASSDYFPAVKDSLYCDRPDAPRRRQAQQVLGLVVRTLVRLLTPVLPYSCEEVFQYLRAAGAEQGDSVLLATLADVPLPVAENEAATLAAYGEAVELKGTLNRWVEANRDEWVKGAAQVNVTWSQAKAARLGAFADVLGAAAVFPDDRSDDGGDVSFTPTSWHACACCRKHEPSVSDDTDLCTRCAAVQGTVSEALS</sequence>
<dbReference type="SUPFAM" id="SSF52374">
    <property type="entry name" value="Nucleotidylyl transferase"/>
    <property type="match status" value="1"/>
</dbReference>
<dbReference type="CDD" id="cd07960">
    <property type="entry name" value="Anticodon_Ia_Ile_BEm"/>
    <property type="match status" value="1"/>
</dbReference>
<dbReference type="PANTHER" id="PTHR42765">
    <property type="entry name" value="SOLEUCYL-TRNA SYNTHETASE"/>
    <property type="match status" value="1"/>
</dbReference>
<dbReference type="InterPro" id="IPR050081">
    <property type="entry name" value="Ile-tRNA_ligase"/>
</dbReference>
<evidence type="ECO:0000256" key="5">
    <source>
        <dbReference type="ARBA" id="ARBA00022741"/>
    </source>
</evidence>
<reference evidence="14" key="1">
    <citation type="submission" date="2022-09" db="EMBL/GenBank/DDBJ databases">
        <title>Intensive care unit water sources are persistently colonized with multi-drug resistant bacteria and are the site of extensive horizontal gene transfer of antibiotic resistance genes.</title>
        <authorList>
            <person name="Diorio-Toth L."/>
        </authorList>
    </citation>
    <scope>NUCLEOTIDE SEQUENCE</scope>
    <source>
        <strain evidence="14">GD03676</strain>
    </source>
</reference>
<evidence type="ECO:0000256" key="4">
    <source>
        <dbReference type="ARBA" id="ARBA00022598"/>
    </source>
</evidence>
<dbReference type="PANTHER" id="PTHR42765:SF1">
    <property type="entry name" value="ISOLEUCINE--TRNA LIGASE, MITOCHONDRIAL"/>
    <property type="match status" value="1"/>
</dbReference>
<dbReference type="SUPFAM" id="SSF47323">
    <property type="entry name" value="Anticodon-binding domain of a subclass of class I aminoacyl-tRNA synthetases"/>
    <property type="match status" value="1"/>
</dbReference>
<evidence type="ECO:0000256" key="9">
    <source>
        <dbReference type="ARBA" id="ARBA00025217"/>
    </source>
</evidence>
<dbReference type="GO" id="GO:0005829">
    <property type="term" value="C:cytosol"/>
    <property type="evidence" value="ECO:0007669"/>
    <property type="project" value="TreeGrafter"/>
</dbReference>
<dbReference type="PROSITE" id="PS00178">
    <property type="entry name" value="AA_TRNA_LIGASE_I"/>
    <property type="match status" value="1"/>
</dbReference>
<dbReference type="Pfam" id="PF08264">
    <property type="entry name" value="Anticodon_1"/>
    <property type="match status" value="1"/>
</dbReference>
<dbReference type="InterPro" id="IPR009080">
    <property type="entry name" value="tRNAsynth_Ia_anticodon-bd"/>
</dbReference>
<feature type="domain" description="Aminoacyl-tRNA synthetase class Ia" evidence="12">
    <location>
        <begin position="24"/>
        <end position="567"/>
    </location>
</feature>
<dbReference type="InterPro" id="IPR014729">
    <property type="entry name" value="Rossmann-like_a/b/a_fold"/>
</dbReference>
<dbReference type="Gene3D" id="1.10.730.20">
    <property type="match status" value="1"/>
</dbReference>
<evidence type="ECO:0000256" key="7">
    <source>
        <dbReference type="ARBA" id="ARBA00022917"/>
    </source>
</evidence>
<evidence type="ECO:0000256" key="10">
    <source>
        <dbReference type="ARBA" id="ARBA00048359"/>
    </source>
</evidence>
<dbReference type="Gene3D" id="3.40.50.620">
    <property type="entry name" value="HUPs"/>
    <property type="match status" value="2"/>
</dbReference>
<evidence type="ECO:0000259" key="13">
    <source>
        <dbReference type="Pfam" id="PF08264"/>
    </source>
</evidence>
<evidence type="ECO:0000256" key="8">
    <source>
        <dbReference type="ARBA" id="ARBA00023146"/>
    </source>
</evidence>
<dbReference type="InterPro" id="IPR001412">
    <property type="entry name" value="aa-tRNA-synth_I_CS"/>
</dbReference>
<keyword evidence="5 11" id="KW-0547">Nucleotide-binding</keyword>
<evidence type="ECO:0000256" key="1">
    <source>
        <dbReference type="ARBA" id="ARBA00006887"/>
    </source>
</evidence>
<keyword evidence="4 11" id="KW-0436">Ligase</keyword>
<dbReference type="InterPro" id="IPR002301">
    <property type="entry name" value="Ile-tRNA-ligase"/>
</dbReference>
<dbReference type="CDD" id="cd00818">
    <property type="entry name" value="IleRS_core"/>
    <property type="match status" value="1"/>
</dbReference>
<evidence type="ECO:0000313" key="15">
    <source>
        <dbReference type="Proteomes" id="UP001161276"/>
    </source>
</evidence>
<dbReference type="InterPro" id="IPR013155">
    <property type="entry name" value="M/V/L/I-tRNA-synth_anticd-bd"/>
</dbReference>
<dbReference type="GO" id="GO:0006428">
    <property type="term" value="P:isoleucyl-tRNA aminoacylation"/>
    <property type="evidence" value="ECO:0007669"/>
    <property type="project" value="InterPro"/>
</dbReference>
<comment type="function">
    <text evidence="9">Catalyzes the attachment of isoleucine to tRNA(Ile). As IleRS can inadvertently accommodate and process structurally similar amino acids such as valine, to avoid such errors it has two additional distinct tRNA(Ile)-dependent editing activities. One activity is designated as 'pretransfer' editing and involves the hydrolysis of activated Val-AMP. The other activity is designated 'posttransfer' editing and involves deacylation of mischarged Val-tRNA(Ile).</text>
</comment>
<dbReference type="InterPro" id="IPR033708">
    <property type="entry name" value="Anticodon_Ile_BEm"/>
</dbReference>
<dbReference type="GO" id="GO:0005524">
    <property type="term" value="F:ATP binding"/>
    <property type="evidence" value="ECO:0007669"/>
    <property type="project" value="UniProtKB-KW"/>
</dbReference>
<evidence type="ECO:0000256" key="11">
    <source>
        <dbReference type="RuleBase" id="RU363035"/>
    </source>
</evidence>
<dbReference type="InterPro" id="IPR002300">
    <property type="entry name" value="aa-tRNA-synth_Ia"/>
</dbReference>
<evidence type="ECO:0000256" key="3">
    <source>
        <dbReference type="ARBA" id="ARBA00022490"/>
    </source>
</evidence>
<dbReference type="InterPro" id="IPR009008">
    <property type="entry name" value="Val/Leu/Ile-tRNA-synth_edit"/>
</dbReference>
<dbReference type="GO" id="GO:0002161">
    <property type="term" value="F:aminoacyl-tRNA deacylase activity"/>
    <property type="evidence" value="ECO:0007669"/>
    <property type="project" value="InterPro"/>
</dbReference>
<dbReference type="SUPFAM" id="SSF50677">
    <property type="entry name" value="ValRS/IleRS/LeuRS editing domain"/>
    <property type="match status" value="1"/>
</dbReference>
<keyword evidence="6 11" id="KW-0067">ATP-binding</keyword>
<gene>
    <name evidence="14" type="ORF">N5K24_08340</name>
</gene>
<keyword evidence="8 11" id="KW-0030">Aminoacyl-tRNA synthetase</keyword>
<organism evidence="14 15">
    <name type="scientific">Achromobacter marplatensis</name>
    <dbReference type="NCBI Taxonomy" id="470868"/>
    <lineage>
        <taxon>Bacteria</taxon>
        <taxon>Pseudomonadati</taxon>
        <taxon>Pseudomonadota</taxon>
        <taxon>Betaproteobacteria</taxon>
        <taxon>Burkholderiales</taxon>
        <taxon>Alcaligenaceae</taxon>
        <taxon>Achromobacter</taxon>
    </lineage>
</organism>
<evidence type="ECO:0000256" key="6">
    <source>
        <dbReference type="ARBA" id="ARBA00022840"/>
    </source>
</evidence>
<comment type="caution">
    <text evidence="14">The sequence shown here is derived from an EMBL/GenBank/DDBJ whole genome shotgun (WGS) entry which is preliminary data.</text>
</comment>
<dbReference type="EC" id="6.1.1.5" evidence="2"/>
<dbReference type="Proteomes" id="UP001161276">
    <property type="component" value="Unassembled WGS sequence"/>
</dbReference>
<comment type="catalytic activity">
    <reaction evidence="10">
        <text>tRNA(Ile) + L-isoleucine + ATP = L-isoleucyl-tRNA(Ile) + AMP + diphosphate</text>
        <dbReference type="Rhea" id="RHEA:11060"/>
        <dbReference type="Rhea" id="RHEA-COMP:9666"/>
        <dbReference type="Rhea" id="RHEA-COMP:9695"/>
        <dbReference type="ChEBI" id="CHEBI:30616"/>
        <dbReference type="ChEBI" id="CHEBI:33019"/>
        <dbReference type="ChEBI" id="CHEBI:58045"/>
        <dbReference type="ChEBI" id="CHEBI:78442"/>
        <dbReference type="ChEBI" id="CHEBI:78528"/>
        <dbReference type="ChEBI" id="CHEBI:456215"/>
        <dbReference type="EC" id="6.1.1.5"/>
    </reaction>
</comment>
<dbReference type="GO" id="GO:0000049">
    <property type="term" value="F:tRNA binding"/>
    <property type="evidence" value="ECO:0007669"/>
    <property type="project" value="InterPro"/>
</dbReference>
<dbReference type="GO" id="GO:0004822">
    <property type="term" value="F:isoleucine-tRNA ligase activity"/>
    <property type="evidence" value="ECO:0007669"/>
    <property type="project" value="UniProtKB-EC"/>
</dbReference>
<comment type="similarity">
    <text evidence="1">Belongs to the class-I aminoacyl-tRNA synthetase family. IleS type 1 subfamily.</text>
</comment>
<dbReference type="PRINTS" id="PR00984">
    <property type="entry name" value="TRNASYNTHILE"/>
</dbReference>
<dbReference type="RefSeq" id="WP_280026385.1">
    <property type="nucleotide sequence ID" value="NZ_JAOCKG010000003.1"/>
</dbReference>
<dbReference type="AlphaFoldDB" id="A0AA43B138"/>
<dbReference type="EMBL" id="JAOCKG010000003">
    <property type="protein sequence ID" value="MDH2050404.1"/>
    <property type="molecule type" value="Genomic_DNA"/>
</dbReference>
<name>A0AA43B138_9BURK</name>
<keyword evidence="7 11" id="KW-0648">Protein biosynthesis</keyword>